<feature type="chain" id="PRO_5039194757" description="WxL domain-containing protein" evidence="1">
    <location>
        <begin position="31"/>
        <end position="738"/>
    </location>
</feature>
<dbReference type="Proteomes" id="UP000886822">
    <property type="component" value="Unassembled WGS sequence"/>
</dbReference>
<dbReference type="EMBL" id="DXGJ01000025">
    <property type="protein sequence ID" value="HIW71611.1"/>
    <property type="molecule type" value="Genomic_DNA"/>
</dbReference>
<evidence type="ECO:0000256" key="1">
    <source>
        <dbReference type="SAM" id="SignalP"/>
    </source>
</evidence>
<evidence type="ECO:0000313" key="2">
    <source>
        <dbReference type="EMBL" id="HIW71611.1"/>
    </source>
</evidence>
<dbReference type="SUPFAM" id="SSF49899">
    <property type="entry name" value="Concanavalin A-like lectins/glucanases"/>
    <property type="match status" value="1"/>
</dbReference>
<keyword evidence="1" id="KW-0732">Signal</keyword>
<dbReference type="Gene3D" id="2.60.120.200">
    <property type="match status" value="1"/>
</dbReference>
<feature type="signal peptide" evidence="1">
    <location>
        <begin position="1"/>
        <end position="30"/>
    </location>
</feature>
<name>A0A9D1QRG3_9LACO</name>
<reference evidence="2" key="1">
    <citation type="journal article" date="2021" name="PeerJ">
        <title>Extensive microbial diversity within the chicken gut microbiome revealed by metagenomics and culture.</title>
        <authorList>
            <person name="Gilroy R."/>
            <person name="Ravi A."/>
            <person name="Getino M."/>
            <person name="Pursley I."/>
            <person name="Horton D.L."/>
            <person name="Alikhan N.F."/>
            <person name="Baker D."/>
            <person name="Gharbi K."/>
            <person name="Hall N."/>
            <person name="Watson M."/>
            <person name="Adriaenssens E.M."/>
            <person name="Foster-Nyarko E."/>
            <person name="Jarju S."/>
            <person name="Secka A."/>
            <person name="Antonio M."/>
            <person name="Oren A."/>
            <person name="Chaudhuri R.R."/>
            <person name="La Ragione R."/>
            <person name="Hildebrand F."/>
            <person name="Pallen M.J."/>
        </authorList>
    </citation>
    <scope>NUCLEOTIDE SEQUENCE</scope>
    <source>
        <strain evidence="2">CHK173-259</strain>
    </source>
</reference>
<gene>
    <name evidence="2" type="ORF">H9875_03195</name>
</gene>
<reference evidence="2" key="2">
    <citation type="submission" date="2021-04" db="EMBL/GenBank/DDBJ databases">
        <authorList>
            <person name="Gilroy R."/>
        </authorList>
    </citation>
    <scope>NUCLEOTIDE SEQUENCE</scope>
    <source>
        <strain evidence="2">CHK173-259</strain>
    </source>
</reference>
<organism evidence="2 3">
    <name type="scientific">Candidatus Levilactobacillus faecigallinarum</name>
    <dbReference type="NCBI Taxonomy" id="2838638"/>
    <lineage>
        <taxon>Bacteria</taxon>
        <taxon>Bacillati</taxon>
        <taxon>Bacillota</taxon>
        <taxon>Bacilli</taxon>
        <taxon>Lactobacillales</taxon>
        <taxon>Lactobacillaceae</taxon>
        <taxon>Levilactobacillus</taxon>
    </lineage>
</organism>
<accession>A0A9D1QRG3</accession>
<comment type="caution">
    <text evidence="2">The sequence shown here is derived from an EMBL/GenBank/DDBJ whole genome shotgun (WGS) entry which is preliminary data.</text>
</comment>
<sequence length="738" mass="77146">MKVKRISRVMGLLGLLLAVGVVGQTTTAHAETDAADYKRALASAPIGIDLTEYFTSSASTVSGYPNNASVVATTNDTTTKAINLTNSGNQIGSIWTKGTSAGGVQFNLAKKQRASMWLYFGQSGTTGTSANSNAAGDGMAFVLQNGGTAVSPAYGGTYFGEPLGVWGIDSAAMYTPSGTDATYTQRIAASAIQKSWALEFDTYINDVKTNADVPNGLSFDADTTNGTITQPHIASNYPGEASSYAIAKATGGSLLNQKRYATLKHNGLIQGSNYGFLADQKWHHVTLSWNPNAGDTGQMTYTFNDKNPTTGMAQASAQTATVDIDPAKLGSNNVRFGFTGSTGGFTENNFVIFEQIPNVVSASATAKLTDTTTGAEITSGATVKGNDRIRLDYRLSYDDGELDWDGLKAELTLPNNLTFSSATVAYNDGTDANFSLAGLSNQQVVNELKTLNSNNAWAKISLNGKVSNVAGDVPTATSYFRGTRAVTSAATVPFTVKAVTSTLGLTVDKPTVSVGGGTDAKVTGKITLPSGSTMTNSDLKIHATVNGKDLDTLTLSNADDLGKFSLTVPAGDLKEGDNTVVLYAVDSDGNTSADVTVVVTVGTLAFDTVSTNSSFQNTVLTGSRQTVSTKKDWQLSIKDTRAVGSQWNLYARISEPFASSGNNLSGSLVYEDTSGNINTIGTGNTLIETHAKTATDGSSVDVAGNWNTDRGMLLKLNGNNTAGTYSGQITWTLQDTPS</sequence>
<evidence type="ECO:0000313" key="3">
    <source>
        <dbReference type="Proteomes" id="UP000886822"/>
    </source>
</evidence>
<proteinExistence type="predicted"/>
<dbReference type="InterPro" id="IPR013320">
    <property type="entry name" value="ConA-like_dom_sf"/>
</dbReference>
<evidence type="ECO:0008006" key="4">
    <source>
        <dbReference type="Google" id="ProtNLM"/>
    </source>
</evidence>
<dbReference type="AlphaFoldDB" id="A0A9D1QRG3"/>
<protein>
    <recommendedName>
        <fullName evidence="4">WxL domain-containing protein</fullName>
    </recommendedName>
</protein>